<evidence type="ECO:0000313" key="2">
    <source>
        <dbReference type="EMBL" id="ATX70730.1"/>
    </source>
</evidence>
<proteinExistence type="predicted"/>
<protein>
    <submittedName>
        <fullName evidence="2">ABC transporter permease</fullName>
    </submittedName>
</protein>
<dbReference type="AlphaFoldDB" id="A0A2K8KGB5"/>
<feature type="transmembrane region" description="Helical" evidence="1">
    <location>
        <begin position="70"/>
        <end position="88"/>
    </location>
</feature>
<name>A0A2K8KGB5_9MOLU</name>
<dbReference type="Proteomes" id="UP000231179">
    <property type="component" value="Chromosome"/>
</dbReference>
<keyword evidence="1" id="KW-0472">Membrane</keyword>
<keyword evidence="3" id="KW-1185">Reference proteome</keyword>
<evidence type="ECO:0000256" key="1">
    <source>
        <dbReference type="SAM" id="Phobius"/>
    </source>
</evidence>
<gene>
    <name evidence="2" type="ORF">SCLAR_v1c04000</name>
</gene>
<accession>A0A2K8KGB5</accession>
<organism evidence="2 3">
    <name type="scientific">Spiroplasma clarkii</name>
    <dbReference type="NCBI Taxonomy" id="2139"/>
    <lineage>
        <taxon>Bacteria</taxon>
        <taxon>Bacillati</taxon>
        <taxon>Mycoplasmatota</taxon>
        <taxon>Mollicutes</taxon>
        <taxon>Entomoplasmatales</taxon>
        <taxon>Spiroplasmataceae</taxon>
        <taxon>Spiroplasma</taxon>
    </lineage>
</organism>
<keyword evidence="1" id="KW-1133">Transmembrane helix</keyword>
<dbReference type="RefSeq" id="WP_100254290.1">
    <property type="nucleotide sequence ID" value="NZ_CP024870.1"/>
</dbReference>
<feature type="transmembrane region" description="Helical" evidence="1">
    <location>
        <begin position="7"/>
        <end position="30"/>
    </location>
</feature>
<evidence type="ECO:0000313" key="3">
    <source>
        <dbReference type="Proteomes" id="UP000231179"/>
    </source>
</evidence>
<reference evidence="2 3" key="1">
    <citation type="submission" date="2017-11" db="EMBL/GenBank/DDBJ databases">
        <title>Complete genome sequence of Spiroplasma clarkii CN-5 (DSM 19994).</title>
        <authorList>
            <person name="Tsai Y.-M."/>
            <person name="Chang A."/>
            <person name="Lo W.-S."/>
            <person name="Kuo C.-H."/>
        </authorList>
    </citation>
    <scope>NUCLEOTIDE SEQUENCE [LARGE SCALE GENOMIC DNA]</scope>
    <source>
        <strain evidence="2 3">CN-5</strain>
    </source>
</reference>
<feature type="transmembrane region" description="Helical" evidence="1">
    <location>
        <begin position="36"/>
        <end position="63"/>
    </location>
</feature>
<sequence>MLFSQIMLCILNIFIITAWSTLIMFLMSLATDYWQLIARISIVFFLYVTLVSTTLTLFILFLILFTTPQVTTIITTLLLAFTFISALPRQLVETKEDSIVLVFSTSGNSGQQFFNATTLRNAFLLQKYIHNEQNKYPHLTKKVNEFLTTFQHTVNGYDRTGFTKEDFVSQDGINSRINDLWGDGGTGLGFIKTNDVQPIKVDGLTVLSNQVIQGIGPQDLVNITINFDKKFLNYDELAALRDSPNSDVSQKLVIQDFLDLTDFLQETLGNDFQKQNSDFFDDYVFLNETTSTIQKVGDTGEPLNLPKSELVSAYRNILNPSPLNLSNLTFNPDPEATKLVTEKLFDPVMLIARVLEQYLIERTSIFVFATQNRVNIDSESWKEYIGNRNLFNIYNMLNMHNAFVTNYTYYTGISGNDLWFDPYSVSFINLAPEKNIFLSYAEFTFELNEVGVIKPDSYENYLVPWIYLIVQVVLIILFIVLTSFKFNRIDLK</sequence>
<feature type="transmembrane region" description="Helical" evidence="1">
    <location>
        <begin position="465"/>
        <end position="484"/>
    </location>
</feature>
<keyword evidence="1" id="KW-0812">Transmembrane</keyword>
<dbReference type="EMBL" id="CP024870">
    <property type="protein sequence ID" value="ATX70730.1"/>
    <property type="molecule type" value="Genomic_DNA"/>
</dbReference>